<feature type="region of interest" description="Disordered" evidence="2">
    <location>
        <begin position="294"/>
        <end position="314"/>
    </location>
</feature>
<dbReference type="Pfam" id="PF14027">
    <property type="entry name" value="Questin_oxidase"/>
    <property type="match status" value="1"/>
</dbReference>
<comment type="caution">
    <text evidence="3">The sequence shown here is derived from an EMBL/GenBank/DDBJ whole genome shotgun (WGS) entry which is preliminary data.</text>
</comment>
<feature type="compositionally biased region" description="Polar residues" evidence="2">
    <location>
        <begin position="296"/>
        <end position="309"/>
    </location>
</feature>
<organism evidence="3 4">
    <name type="scientific">Streptomyces olivaceiscleroticus</name>
    <dbReference type="NCBI Taxonomy" id="68245"/>
    <lineage>
        <taxon>Bacteria</taxon>
        <taxon>Bacillati</taxon>
        <taxon>Actinomycetota</taxon>
        <taxon>Actinomycetes</taxon>
        <taxon>Kitasatosporales</taxon>
        <taxon>Streptomycetaceae</taxon>
        <taxon>Streptomyces</taxon>
    </lineage>
</organism>
<keyword evidence="1" id="KW-0560">Oxidoreductase</keyword>
<evidence type="ECO:0000313" key="4">
    <source>
        <dbReference type="Proteomes" id="UP001500909"/>
    </source>
</evidence>
<keyword evidence="4" id="KW-1185">Reference proteome</keyword>
<accession>A0ABP3J6G7</accession>
<dbReference type="Proteomes" id="UP001500909">
    <property type="component" value="Unassembled WGS sequence"/>
</dbReference>
<evidence type="ECO:0000256" key="2">
    <source>
        <dbReference type="SAM" id="MobiDB-lite"/>
    </source>
</evidence>
<evidence type="ECO:0000256" key="1">
    <source>
        <dbReference type="ARBA" id="ARBA00023002"/>
    </source>
</evidence>
<evidence type="ECO:0000313" key="3">
    <source>
        <dbReference type="EMBL" id="GAA0443740.1"/>
    </source>
</evidence>
<sequence length="369" mass="39421">MDTTDASAHPTDGTLDEALQRLHAHGPEFHGYLSNHGPMAVEALVRHGRADSVHRWLDAYETQLEDRPRADSAVTDANWREALGDPRRVTDWTAYMGRQLDDRPWREVLAEWWPRLLPGIAGAATHPVIRVGHAVRTLTEDGEEEPRVAELAHALGYWAARHLPLGDVPAPAGQDGPETALWEVPPVPEQEGGIRQRLAQLAATPGWPAAAAALRPAAGPTDARALLAEVVAAATARYAVDAAAEPVMLVHAATAPNAVLRTLPALPEYLWVPSLHAAWAASAAVTAAYAPCRTGRPQSPQNAAHSASAETLDRPRPDALADAFERAAAHGDAHAIKLTDTALDVAAATGRPEALRAAHQAVTLIPRER</sequence>
<protein>
    <submittedName>
        <fullName evidence="3">Questin oxidase family protein</fullName>
    </submittedName>
</protein>
<dbReference type="EMBL" id="BAAABY010000003">
    <property type="protein sequence ID" value="GAA0443740.1"/>
    <property type="molecule type" value="Genomic_DNA"/>
</dbReference>
<name>A0ABP3J6G7_9ACTN</name>
<dbReference type="RefSeq" id="WP_346092541.1">
    <property type="nucleotide sequence ID" value="NZ_BAAABY010000003.1"/>
</dbReference>
<reference evidence="4" key="1">
    <citation type="journal article" date="2019" name="Int. J. Syst. Evol. Microbiol.">
        <title>The Global Catalogue of Microorganisms (GCM) 10K type strain sequencing project: providing services to taxonomists for standard genome sequencing and annotation.</title>
        <authorList>
            <consortium name="The Broad Institute Genomics Platform"/>
            <consortium name="The Broad Institute Genome Sequencing Center for Infectious Disease"/>
            <person name="Wu L."/>
            <person name="Ma J."/>
        </authorList>
    </citation>
    <scope>NUCLEOTIDE SEQUENCE [LARGE SCALE GENOMIC DNA]</scope>
    <source>
        <strain evidence="4">JCM 4805</strain>
    </source>
</reference>
<dbReference type="InterPro" id="IPR025337">
    <property type="entry name" value="Questin_oxidase-like"/>
</dbReference>
<proteinExistence type="predicted"/>
<gene>
    <name evidence="3" type="ORF">GCM10010361_04600</name>
</gene>